<dbReference type="InterPro" id="IPR015943">
    <property type="entry name" value="WD40/YVTN_repeat-like_dom_sf"/>
</dbReference>
<keyword evidence="1 3" id="KW-0853">WD repeat</keyword>
<dbReference type="GO" id="GO:0042073">
    <property type="term" value="P:intraciliary transport"/>
    <property type="evidence" value="ECO:0007669"/>
    <property type="project" value="InterPro"/>
</dbReference>
<dbReference type="Gene3D" id="2.130.10.10">
    <property type="entry name" value="YVTN repeat-like/Quinoprotein amine dehydrogenase"/>
    <property type="match status" value="1"/>
</dbReference>
<dbReference type="SMART" id="SM00320">
    <property type="entry name" value="WD40"/>
    <property type="match status" value="2"/>
</dbReference>
<dbReference type="Ensembl" id="ENSCUST00005007294.1">
    <property type="protein sequence ID" value="ENSCUSP00005007030.1"/>
    <property type="gene ID" value="ENSCUSG00005004382.1"/>
</dbReference>
<evidence type="ECO:0000256" key="2">
    <source>
        <dbReference type="ARBA" id="ARBA00022737"/>
    </source>
</evidence>
<evidence type="ECO:0000313" key="6">
    <source>
        <dbReference type="Proteomes" id="UP000694563"/>
    </source>
</evidence>
<dbReference type="PANTHER" id="PTHR16022">
    <property type="entry name" value="WD REPEAT DOMAIN 60"/>
    <property type="match status" value="1"/>
</dbReference>
<feature type="compositionally biased region" description="Acidic residues" evidence="4">
    <location>
        <begin position="460"/>
        <end position="485"/>
    </location>
</feature>
<dbReference type="GO" id="GO:0005929">
    <property type="term" value="C:cilium"/>
    <property type="evidence" value="ECO:0007669"/>
    <property type="project" value="GOC"/>
</dbReference>
<dbReference type="InterPro" id="IPR042505">
    <property type="entry name" value="DYNC2I1"/>
</dbReference>
<dbReference type="Proteomes" id="UP000694563">
    <property type="component" value="Chromosome 1"/>
</dbReference>
<evidence type="ECO:0000256" key="4">
    <source>
        <dbReference type="SAM" id="MobiDB-lite"/>
    </source>
</evidence>
<feature type="repeat" description="WD" evidence="3">
    <location>
        <begin position="783"/>
        <end position="813"/>
    </location>
</feature>
<name>A0A8C3TWS4_CATUS</name>
<gene>
    <name evidence="5" type="primary">DYNC2I1</name>
</gene>
<feature type="region of interest" description="Disordered" evidence="4">
    <location>
        <begin position="260"/>
        <end position="485"/>
    </location>
</feature>
<dbReference type="GO" id="GO:0045504">
    <property type="term" value="F:dynein heavy chain binding"/>
    <property type="evidence" value="ECO:0007669"/>
    <property type="project" value="InterPro"/>
</dbReference>
<accession>A0A8C3TWS4</accession>
<reference evidence="5" key="2">
    <citation type="submission" date="2025-08" db="UniProtKB">
        <authorList>
            <consortium name="Ensembl"/>
        </authorList>
    </citation>
    <scope>IDENTIFICATION</scope>
</reference>
<dbReference type="PROSITE" id="PS50082">
    <property type="entry name" value="WD_REPEATS_2"/>
    <property type="match status" value="1"/>
</dbReference>
<keyword evidence="6" id="KW-1185">Reference proteome</keyword>
<dbReference type="InterPro" id="IPR001680">
    <property type="entry name" value="WD40_rpt"/>
</dbReference>
<reference evidence="5" key="1">
    <citation type="submission" date="2020-10" db="EMBL/GenBank/DDBJ databases">
        <title>Catharus ustulatus (Swainson's thrush) genome, bCatUst1, primary haplotype v2.</title>
        <authorList>
            <person name="Delmore K."/>
            <person name="Vafadar M."/>
            <person name="Formenti G."/>
            <person name="Chow W."/>
            <person name="Pelan S."/>
            <person name="Howe K."/>
            <person name="Rhie A."/>
            <person name="Mountcastle J."/>
            <person name="Haase B."/>
            <person name="Fedrigo O."/>
            <person name="Jarvis E.D."/>
        </authorList>
    </citation>
    <scope>NUCLEOTIDE SEQUENCE [LARGE SCALE GENOMIC DNA]</scope>
</reference>
<protein>
    <submittedName>
        <fullName evidence="5">Dynein 2 intermediate chain 1</fullName>
    </submittedName>
</protein>
<evidence type="ECO:0000256" key="3">
    <source>
        <dbReference type="PROSITE-ProRule" id="PRU00221"/>
    </source>
</evidence>
<sequence length="1091" mass="125985">MLLHGPLLDLLRAPRPSCTEEPRTGHTLQSPSVGMTRGAGSAPCPRCSPGLPRPWPSGHPGAVEPSPGRGPRRRRCRIHRSASGCWPWLPGRARSSAHRGPRRTRPPGPMEGDKKRTKEDTWKAEELRKHLKASLPDTQNEDQKHREKKLRRERTVHDIDPNRHERRDREKSKERTRERERFKSSERDRDKRREREREKEHQREDRERHKEKLQESRLEERHSVLKHKDRETDRERDKKHKTYEIKHIDPLNYLKSFEGEDTEYHRRREIRHRLEEEKARTEERERRHKAQKDKDLRKKIEKILTYKVEEGEGVHKLEKHQELDKERERKHREKKEHSVGTEKERLSKEKSHKHGKEEEEKHKSKRSREKSSHGDRERPAAEGNERGKSRENERKKYDLRNSEYKKEERIQEEMSHQLVRTVKDKGKLIEKEDMDTREEEMNDTHISNPDTGLQDFPPNYEDDFEDYEDDFEDDEDKSGEVGDAEENLREVPFSRTSEIEEIQRAITAENDRIFTPLPKKLENEKKKPVMERQDSSVRSSFCGIFMDFQMANQRQSSRSMASKQKKRASELLPLIDLDFSVSFSLLDLPPVNEYDMYIRNFGKMNTKQAYVQCNEDNLDRDIQTEEVETLEKWTQHPGESALVSGGSINSQDTSVNGAPKPKIDSQRLANFLRSACQVVAVLLEEDQVATQPRKLRSRQTSLSISDSCFQLNTNQPFLHGRKIRCLYVSQVQRQTLLSVHGLPEKAGVDLLSRKSLICVWNIWQPSSPQKVLICDSEVMCCCFSPSKATLVFAGTEDGSLLVWDLREDSRMHPCMMITGTEWTFRVPTFSTDGILNSVNHTSPILAVEPVSTSLNSDHSYGLSSLSDQEEMSGPPFQIASMDESGILNMWVVVELQKVDLAGSQTDLGLVPGGKVKLVHSSTVELSNSLFPKDIGQRMPQTLTIKFLSSNPNHFIVGTNLVGCSDGSIRLHQMTSEYPLMQWNDSTKGQPIIALQWALTRPAVFFALDASSNIYIWDLLENDLFPVAMQTIPSEKVVTMTLLGEPEKANGLLGMVLAKESGQIDIQYVKKKWALPQPEESDKLYSILLQSF</sequence>
<keyword evidence="2" id="KW-0677">Repeat</keyword>
<evidence type="ECO:0000313" key="5">
    <source>
        <dbReference type="Ensembl" id="ENSCUSP00005007030.1"/>
    </source>
</evidence>
<dbReference type="InterPro" id="IPR019775">
    <property type="entry name" value="WD40_repeat_CS"/>
</dbReference>
<feature type="compositionally biased region" description="Basic and acidic residues" evidence="4">
    <location>
        <begin position="111"/>
        <end position="128"/>
    </location>
</feature>
<dbReference type="GO" id="GO:0045503">
    <property type="term" value="F:dynein light chain binding"/>
    <property type="evidence" value="ECO:0007669"/>
    <property type="project" value="InterPro"/>
</dbReference>
<feature type="region of interest" description="Disordered" evidence="4">
    <location>
        <begin position="13"/>
        <end position="75"/>
    </location>
</feature>
<organism evidence="5 6">
    <name type="scientific">Catharus ustulatus</name>
    <name type="common">Russet-backed thrush</name>
    <name type="synonym">Hylocichla ustulatus</name>
    <dbReference type="NCBI Taxonomy" id="91951"/>
    <lineage>
        <taxon>Eukaryota</taxon>
        <taxon>Metazoa</taxon>
        <taxon>Chordata</taxon>
        <taxon>Craniata</taxon>
        <taxon>Vertebrata</taxon>
        <taxon>Euteleostomi</taxon>
        <taxon>Archelosauria</taxon>
        <taxon>Archosauria</taxon>
        <taxon>Dinosauria</taxon>
        <taxon>Saurischia</taxon>
        <taxon>Theropoda</taxon>
        <taxon>Coelurosauria</taxon>
        <taxon>Aves</taxon>
        <taxon>Neognathae</taxon>
        <taxon>Neoaves</taxon>
        <taxon>Telluraves</taxon>
        <taxon>Australaves</taxon>
        <taxon>Passeriformes</taxon>
        <taxon>Turdidae</taxon>
        <taxon>Catharus</taxon>
    </lineage>
</organism>
<dbReference type="PROSITE" id="PS00678">
    <property type="entry name" value="WD_REPEATS_1"/>
    <property type="match status" value="1"/>
</dbReference>
<dbReference type="AlphaFoldDB" id="A0A8C3TWS4"/>
<dbReference type="InterPro" id="IPR036322">
    <property type="entry name" value="WD40_repeat_dom_sf"/>
</dbReference>
<dbReference type="Pfam" id="PF00400">
    <property type="entry name" value="WD40"/>
    <property type="match status" value="1"/>
</dbReference>
<feature type="compositionally biased region" description="Basic residues" evidence="4">
    <location>
        <begin position="95"/>
        <end position="105"/>
    </location>
</feature>
<dbReference type="SUPFAM" id="SSF50978">
    <property type="entry name" value="WD40 repeat-like"/>
    <property type="match status" value="1"/>
</dbReference>
<feature type="compositionally biased region" description="Basic and acidic residues" evidence="4">
    <location>
        <begin position="369"/>
        <end position="431"/>
    </location>
</feature>
<feature type="compositionally biased region" description="Acidic residues" evidence="4">
    <location>
        <begin position="432"/>
        <end position="441"/>
    </location>
</feature>
<evidence type="ECO:0000256" key="1">
    <source>
        <dbReference type="ARBA" id="ARBA00022574"/>
    </source>
</evidence>
<feature type="region of interest" description="Disordered" evidence="4">
    <location>
        <begin position="87"/>
        <end position="241"/>
    </location>
</feature>
<dbReference type="PANTHER" id="PTHR16022:SF0">
    <property type="entry name" value="CYTOPLASMIC DYNEIN 2 INTERMEDIATE CHAIN 1"/>
    <property type="match status" value="1"/>
</dbReference>
<feature type="compositionally biased region" description="Basic and acidic residues" evidence="4">
    <location>
        <begin position="262"/>
        <end position="285"/>
    </location>
</feature>
<proteinExistence type="predicted"/>
<feature type="compositionally biased region" description="Basic and acidic residues" evidence="4">
    <location>
        <begin position="153"/>
        <end position="241"/>
    </location>
</feature>
<feature type="compositionally biased region" description="Basic and acidic residues" evidence="4">
    <location>
        <begin position="335"/>
        <end position="362"/>
    </location>
</feature>
<dbReference type="FunFam" id="2.130.10.10:FF:000585">
    <property type="entry name" value="WD repeat domain 60"/>
    <property type="match status" value="1"/>
</dbReference>
<reference evidence="5" key="3">
    <citation type="submission" date="2025-09" db="UniProtKB">
        <authorList>
            <consortium name="Ensembl"/>
        </authorList>
    </citation>
    <scope>IDENTIFICATION</scope>
</reference>
<feature type="compositionally biased region" description="Polar residues" evidence="4">
    <location>
        <begin position="646"/>
        <end position="656"/>
    </location>
</feature>
<feature type="compositionally biased region" description="Basic and acidic residues" evidence="4">
    <location>
        <begin position="292"/>
        <end position="327"/>
    </location>
</feature>
<dbReference type="GO" id="GO:0005868">
    <property type="term" value="C:cytoplasmic dynein complex"/>
    <property type="evidence" value="ECO:0007669"/>
    <property type="project" value="InterPro"/>
</dbReference>
<feature type="region of interest" description="Disordered" evidence="4">
    <location>
        <begin position="641"/>
        <end position="660"/>
    </location>
</feature>